<name>A0ACC7P8T1_9BACL</name>
<dbReference type="EC" id="3.5.-.-" evidence="1"/>
<protein>
    <submittedName>
        <fullName evidence="1">RidA family protein</fullName>
        <ecNumber evidence="1">3.5.-.-</ecNumber>
    </submittedName>
</protein>
<comment type="caution">
    <text evidence="1">The sequence shown here is derived from an EMBL/GenBank/DDBJ whole genome shotgun (WGS) entry which is preliminary data.</text>
</comment>
<keyword evidence="2" id="KW-1185">Reference proteome</keyword>
<keyword evidence="1" id="KW-0378">Hydrolase</keyword>
<reference evidence="1" key="1">
    <citation type="submission" date="2024-12" db="EMBL/GenBank/DDBJ databases">
        <authorList>
            <person name="Wu N."/>
        </authorList>
    </citation>
    <scope>NUCLEOTIDE SEQUENCE</scope>
    <source>
        <strain evidence="1">P15</strain>
    </source>
</reference>
<accession>A0ACC7P8T1</accession>
<dbReference type="Proteomes" id="UP001631969">
    <property type="component" value="Unassembled WGS sequence"/>
</dbReference>
<dbReference type="EMBL" id="JBJURJ010000022">
    <property type="protein sequence ID" value="MFM9331787.1"/>
    <property type="molecule type" value="Genomic_DNA"/>
</dbReference>
<gene>
    <name evidence="1" type="ORF">ACI1P1_26155</name>
</gene>
<evidence type="ECO:0000313" key="2">
    <source>
        <dbReference type="Proteomes" id="UP001631969"/>
    </source>
</evidence>
<organism evidence="1 2">
    <name type="scientific">Paenibacillus mesotrionivorans</name>
    <dbReference type="NCBI Taxonomy" id="3160968"/>
    <lineage>
        <taxon>Bacteria</taxon>
        <taxon>Bacillati</taxon>
        <taxon>Bacillota</taxon>
        <taxon>Bacilli</taxon>
        <taxon>Bacillales</taxon>
        <taxon>Paenibacillaceae</taxon>
        <taxon>Paenibacillus</taxon>
    </lineage>
</organism>
<evidence type="ECO:0000313" key="1">
    <source>
        <dbReference type="EMBL" id="MFM9331787.1"/>
    </source>
</evidence>
<sequence>MANNKGSIVRSNINEEYAYSEIVEAGGFVFLSFCVGNVGGTVEQQVEGALNDMNGRLAQVGLTLEHVVKLDILLRDVWDIPVMEAVFKRRFKGMYPARKTISTEFAHHGGPTGLKVQMDAIAYAGTGKSD</sequence>
<proteinExistence type="predicted"/>